<dbReference type="EMBL" id="UZAH01030636">
    <property type="protein sequence ID" value="VDP11284.1"/>
    <property type="molecule type" value="Genomic_DNA"/>
</dbReference>
<evidence type="ECO:0000256" key="1">
    <source>
        <dbReference type="SAM" id="MobiDB-lite"/>
    </source>
</evidence>
<feature type="compositionally biased region" description="Basic and acidic residues" evidence="1">
    <location>
        <begin position="87"/>
        <end position="99"/>
    </location>
</feature>
<evidence type="ECO:0000313" key="2">
    <source>
        <dbReference type="EMBL" id="VDP11284.1"/>
    </source>
</evidence>
<organism evidence="2">
    <name type="scientific">Heligmosomoides polygyrus</name>
    <name type="common">Parasitic roundworm</name>
    <dbReference type="NCBI Taxonomy" id="6339"/>
    <lineage>
        <taxon>Eukaryota</taxon>
        <taxon>Metazoa</taxon>
        <taxon>Ecdysozoa</taxon>
        <taxon>Nematoda</taxon>
        <taxon>Chromadorea</taxon>
        <taxon>Rhabditida</taxon>
        <taxon>Rhabditina</taxon>
        <taxon>Rhabditomorpha</taxon>
        <taxon>Strongyloidea</taxon>
        <taxon>Heligmosomidae</taxon>
        <taxon>Heligmosomoides</taxon>
    </lineage>
</organism>
<feature type="region of interest" description="Disordered" evidence="1">
    <location>
        <begin position="78"/>
        <end position="110"/>
    </location>
</feature>
<feature type="non-terminal residue" evidence="2">
    <location>
        <position position="110"/>
    </location>
</feature>
<accession>A0A3P8BYR6</accession>
<gene>
    <name evidence="2" type="ORF">HPBE_LOCUS18358</name>
</gene>
<proteinExistence type="predicted"/>
<dbReference type="AlphaFoldDB" id="A0A3P8BYR6"/>
<sequence length="110" mass="12556">MLEIRLARTELLWKGCAGHGGVLGDREMLSAQRLSQTSKKTTVQCCAKRNEVRAWHRKECMHKQEFQLRSCGRTCTHASDSQFGPEDDVRGEAPQDRRLSCHSSSLRRPM</sequence>
<reference evidence="2" key="1">
    <citation type="submission" date="2018-11" db="EMBL/GenBank/DDBJ databases">
        <authorList>
            <consortium name="Pathogen Informatics"/>
        </authorList>
    </citation>
    <scope>NUCLEOTIDE SEQUENCE [LARGE SCALE GENOMIC DNA]</scope>
</reference>
<name>A0A3P8BYR6_HELPZ</name>
<protein>
    <submittedName>
        <fullName evidence="2">Uncharacterized protein</fullName>
    </submittedName>
</protein>
<feature type="compositionally biased region" description="Low complexity" evidence="1">
    <location>
        <begin position="101"/>
        <end position="110"/>
    </location>
</feature>